<proteinExistence type="predicted"/>
<keyword evidence="8" id="KW-1185">Reference proteome</keyword>
<evidence type="ECO:0000256" key="3">
    <source>
        <dbReference type="ARBA" id="ARBA00022989"/>
    </source>
</evidence>
<gene>
    <name evidence="7" type="ORF">NDO55_08950</name>
</gene>
<evidence type="ECO:0000256" key="2">
    <source>
        <dbReference type="ARBA" id="ARBA00022692"/>
    </source>
</evidence>
<evidence type="ECO:0000259" key="6">
    <source>
        <dbReference type="Pfam" id="PF04138"/>
    </source>
</evidence>
<keyword evidence="4 5" id="KW-0472">Membrane</keyword>
<dbReference type="Pfam" id="PF04138">
    <property type="entry name" value="GtrA_DPMS_TM"/>
    <property type="match status" value="1"/>
</dbReference>
<dbReference type="InterPro" id="IPR007267">
    <property type="entry name" value="GtrA_DPMS_TM"/>
</dbReference>
<evidence type="ECO:0000313" key="7">
    <source>
        <dbReference type="EMBL" id="MCM8557946.1"/>
    </source>
</evidence>
<sequence length="137" mass="15828">MRKTWEALEPGQREVAVQVLRYAVAGFGITAAFSLAYWIVAHWVDPNVSLAIVFIVFNFVSYLIHGRFSFRGHGARDNPGKRNARFLTVNLAGFALNQFWVWLLVKELGGETWWPTIPFLFVTPWLTFALHRKWVYA</sequence>
<keyword evidence="3 5" id="KW-1133">Transmembrane helix</keyword>
<evidence type="ECO:0000313" key="8">
    <source>
        <dbReference type="Proteomes" id="UP001155128"/>
    </source>
</evidence>
<dbReference type="AlphaFoldDB" id="A0A9X2EI62"/>
<evidence type="ECO:0000256" key="1">
    <source>
        <dbReference type="ARBA" id="ARBA00004141"/>
    </source>
</evidence>
<evidence type="ECO:0000256" key="4">
    <source>
        <dbReference type="ARBA" id="ARBA00023136"/>
    </source>
</evidence>
<feature type="domain" description="GtrA/DPMS transmembrane" evidence="6">
    <location>
        <begin position="21"/>
        <end position="135"/>
    </location>
</feature>
<accession>A0A9X2EI62</accession>
<dbReference type="RefSeq" id="WP_252114455.1">
    <property type="nucleotide sequence ID" value="NZ_JAMSHT010000001.1"/>
</dbReference>
<feature type="transmembrane region" description="Helical" evidence="5">
    <location>
        <begin position="111"/>
        <end position="130"/>
    </location>
</feature>
<protein>
    <submittedName>
        <fullName evidence="7">GtrA family protein</fullName>
    </submittedName>
</protein>
<dbReference type="GO" id="GO:0016020">
    <property type="term" value="C:membrane"/>
    <property type="evidence" value="ECO:0007669"/>
    <property type="project" value="UniProtKB-SubCell"/>
</dbReference>
<feature type="transmembrane region" description="Helical" evidence="5">
    <location>
        <begin position="86"/>
        <end position="105"/>
    </location>
</feature>
<feature type="transmembrane region" description="Helical" evidence="5">
    <location>
        <begin position="20"/>
        <end position="40"/>
    </location>
</feature>
<organism evidence="7 8">
    <name type="scientific">Sphingomicrobium sediminis</name>
    <dbReference type="NCBI Taxonomy" id="2950949"/>
    <lineage>
        <taxon>Bacteria</taxon>
        <taxon>Pseudomonadati</taxon>
        <taxon>Pseudomonadota</taxon>
        <taxon>Alphaproteobacteria</taxon>
        <taxon>Sphingomonadales</taxon>
        <taxon>Sphingomonadaceae</taxon>
        <taxon>Sphingomicrobium</taxon>
    </lineage>
</organism>
<dbReference type="GO" id="GO:0000271">
    <property type="term" value="P:polysaccharide biosynthetic process"/>
    <property type="evidence" value="ECO:0007669"/>
    <property type="project" value="InterPro"/>
</dbReference>
<evidence type="ECO:0000256" key="5">
    <source>
        <dbReference type="SAM" id="Phobius"/>
    </source>
</evidence>
<name>A0A9X2EI62_9SPHN</name>
<feature type="transmembrane region" description="Helical" evidence="5">
    <location>
        <begin position="46"/>
        <end position="65"/>
    </location>
</feature>
<dbReference type="EMBL" id="JAMSHT010000001">
    <property type="protein sequence ID" value="MCM8557946.1"/>
    <property type="molecule type" value="Genomic_DNA"/>
</dbReference>
<reference evidence="7" key="1">
    <citation type="submission" date="2022-06" db="EMBL/GenBank/DDBJ databases">
        <title>Sphingomicrobium sedimins sp. nov., a marine bacterium isolated from tidal flat.</title>
        <authorList>
            <person name="Kim C.-H."/>
            <person name="Yoo Y."/>
            <person name="Kim J.-J."/>
        </authorList>
    </citation>
    <scope>NUCLEOTIDE SEQUENCE</scope>
    <source>
        <strain evidence="7">GRR-S6-50</strain>
    </source>
</reference>
<dbReference type="Proteomes" id="UP001155128">
    <property type="component" value="Unassembled WGS sequence"/>
</dbReference>
<comment type="caution">
    <text evidence="7">The sequence shown here is derived from an EMBL/GenBank/DDBJ whole genome shotgun (WGS) entry which is preliminary data.</text>
</comment>
<comment type="subcellular location">
    <subcellularLocation>
        <location evidence="1">Membrane</location>
        <topology evidence="1">Multi-pass membrane protein</topology>
    </subcellularLocation>
</comment>
<keyword evidence="2 5" id="KW-0812">Transmembrane</keyword>